<dbReference type="InterPro" id="IPR003169">
    <property type="entry name" value="GYF"/>
</dbReference>
<gene>
    <name evidence="2" type="ORF">PCOR1329_LOCUS17429</name>
</gene>
<name>A0ABN9R5B5_9DINO</name>
<comment type="caution">
    <text evidence="2">The sequence shown here is derived from an EMBL/GenBank/DDBJ whole genome shotgun (WGS) entry which is preliminary data.</text>
</comment>
<keyword evidence="3" id="KW-1185">Reference proteome</keyword>
<dbReference type="Gene3D" id="3.30.1490.40">
    <property type="match status" value="1"/>
</dbReference>
<evidence type="ECO:0000313" key="3">
    <source>
        <dbReference type="Proteomes" id="UP001189429"/>
    </source>
</evidence>
<organism evidence="2 3">
    <name type="scientific">Prorocentrum cordatum</name>
    <dbReference type="NCBI Taxonomy" id="2364126"/>
    <lineage>
        <taxon>Eukaryota</taxon>
        <taxon>Sar</taxon>
        <taxon>Alveolata</taxon>
        <taxon>Dinophyceae</taxon>
        <taxon>Prorocentrales</taxon>
        <taxon>Prorocentraceae</taxon>
        <taxon>Prorocentrum</taxon>
    </lineage>
</organism>
<evidence type="ECO:0000313" key="2">
    <source>
        <dbReference type="EMBL" id="CAK0813540.1"/>
    </source>
</evidence>
<dbReference type="Pfam" id="PF02213">
    <property type="entry name" value="GYF"/>
    <property type="match status" value="1"/>
</dbReference>
<reference evidence="2" key="1">
    <citation type="submission" date="2023-10" db="EMBL/GenBank/DDBJ databases">
        <authorList>
            <person name="Chen Y."/>
            <person name="Shah S."/>
            <person name="Dougan E. K."/>
            <person name="Thang M."/>
            <person name="Chan C."/>
        </authorList>
    </citation>
    <scope>NUCLEOTIDE SEQUENCE [LARGE SCALE GENOMIC DNA]</scope>
</reference>
<evidence type="ECO:0000259" key="1">
    <source>
        <dbReference type="PROSITE" id="PS50829"/>
    </source>
</evidence>
<proteinExistence type="predicted"/>
<accession>A0ABN9R5B5</accession>
<dbReference type="PROSITE" id="PS50829">
    <property type="entry name" value="GYF"/>
    <property type="match status" value="1"/>
</dbReference>
<dbReference type="InterPro" id="IPR035445">
    <property type="entry name" value="GYF-like_dom_sf"/>
</dbReference>
<sequence>RGEGRRPWYCLRAWNVSEDGPGRAGEWLYVDRSGAEFGPFPTGKMRAWFAHGFFPIGKDLLVRMTHWPATTRVPVRDLYPDPEPLADVVVPPALRPRNLGTSL</sequence>
<feature type="domain" description="GYF" evidence="1">
    <location>
        <begin position="24"/>
        <end position="79"/>
    </location>
</feature>
<dbReference type="Proteomes" id="UP001189429">
    <property type="component" value="Unassembled WGS sequence"/>
</dbReference>
<dbReference type="SUPFAM" id="SSF55277">
    <property type="entry name" value="GYF domain"/>
    <property type="match status" value="1"/>
</dbReference>
<feature type="non-terminal residue" evidence="2">
    <location>
        <position position="1"/>
    </location>
</feature>
<protein>
    <recommendedName>
        <fullName evidence="1">GYF domain-containing protein</fullName>
    </recommendedName>
</protein>
<dbReference type="EMBL" id="CAUYUJ010005411">
    <property type="protein sequence ID" value="CAK0813540.1"/>
    <property type="molecule type" value="Genomic_DNA"/>
</dbReference>
<feature type="non-terminal residue" evidence="2">
    <location>
        <position position="103"/>
    </location>
</feature>